<proteinExistence type="predicted"/>
<gene>
    <name evidence="2" type="ORF">HPLM_LOCUS12050</name>
</gene>
<sequence>MDGSTSFDDSVVRRSERGSEVDPVLIKAGTCFVINARRYLRAAVTTGIDQLSPVSESLFVRRTRICARPRKRINFVRRLRREAIRTGIRSRCRLSSFSTCSRTCESLQLLVYRWDMWRATLESTKAGTCSPRNCLGVRRTSLRHRVSNRGSPPSRKMESKKNAPPVDEAAYLRSLKHAVYGQDDGRQWREVQGVVGRSRLCDL</sequence>
<evidence type="ECO:0000313" key="2">
    <source>
        <dbReference type="EMBL" id="VDO44583.1"/>
    </source>
</evidence>
<evidence type="ECO:0000313" key="3">
    <source>
        <dbReference type="Proteomes" id="UP000268014"/>
    </source>
</evidence>
<dbReference type="EMBL" id="UZAF01017742">
    <property type="protein sequence ID" value="VDO44583.1"/>
    <property type="molecule type" value="Genomic_DNA"/>
</dbReference>
<evidence type="ECO:0000313" key="4">
    <source>
        <dbReference type="WBParaSite" id="HPLM_0001205801-mRNA-1"/>
    </source>
</evidence>
<protein>
    <submittedName>
        <fullName evidence="2 4">Uncharacterized protein</fullName>
    </submittedName>
</protein>
<organism evidence="4">
    <name type="scientific">Haemonchus placei</name>
    <name type="common">Barber's pole worm</name>
    <dbReference type="NCBI Taxonomy" id="6290"/>
    <lineage>
        <taxon>Eukaryota</taxon>
        <taxon>Metazoa</taxon>
        <taxon>Ecdysozoa</taxon>
        <taxon>Nematoda</taxon>
        <taxon>Chromadorea</taxon>
        <taxon>Rhabditida</taxon>
        <taxon>Rhabditina</taxon>
        <taxon>Rhabditomorpha</taxon>
        <taxon>Strongyloidea</taxon>
        <taxon>Trichostrongylidae</taxon>
        <taxon>Haemonchus</taxon>
    </lineage>
</organism>
<evidence type="ECO:0000256" key="1">
    <source>
        <dbReference type="SAM" id="MobiDB-lite"/>
    </source>
</evidence>
<dbReference type="AlphaFoldDB" id="A0A0N4WLM4"/>
<dbReference type="WBParaSite" id="HPLM_0001205801-mRNA-1">
    <property type="protein sequence ID" value="HPLM_0001205801-mRNA-1"/>
    <property type="gene ID" value="HPLM_0001205801"/>
</dbReference>
<feature type="region of interest" description="Disordered" evidence="1">
    <location>
        <begin position="141"/>
        <end position="165"/>
    </location>
</feature>
<keyword evidence="3" id="KW-1185">Reference proteome</keyword>
<name>A0A0N4WLM4_HAEPC</name>
<reference evidence="2 3" key="2">
    <citation type="submission" date="2018-11" db="EMBL/GenBank/DDBJ databases">
        <authorList>
            <consortium name="Pathogen Informatics"/>
        </authorList>
    </citation>
    <scope>NUCLEOTIDE SEQUENCE [LARGE SCALE GENOMIC DNA]</scope>
    <source>
        <strain evidence="2 3">MHpl1</strain>
    </source>
</reference>
<accession>A0A0N4WLM4</accession>
<reference evidence="4" key="1">
    <citation type="submission" date="2017-02" db="UniProtKB">
        <authorList>
            <consortium name="WormBaseParasite"/>
        </authorList>
    </citation>
    <scope>IDENTIFICATION</scope>
</reference>
<dbReference type="Proteomes" id="UP000268014">
    <property type="component" value="Unassembled WGS sequence"/>
</dbReference>